<dbReference type="InterPro" id="IPR003653">
    <property type="entry name" value="Peptidase_C48_C"/>
</dbReference>
<evidence type="ECO:0000259" key="5">
    <source>
        <dbReference type="PROSITE" id="PS50600"/>
    </source>
</evidence>
<evidence type="ECO:0000256" key="3">
    <source>
        <dbReference type="ARBA" id="ARBA00022801"/>
    </source>
</evidence>
<dbReference type="STRING" id="157072.A0A024UPR2"/>
<evidence type="ECO:0000256" key="2">
    <source>
        <dbReference type="ARBA" id="ARBA00022670"/>
    </source>
</evidence>
<dbReference type="RefSeq" id="XP_008861990.1">
    <property type="nucleotide sequence ID" value="XM_008863768.1"/>
</dbReference>
<dbReference type="InterPro" id="IPR044613">
    <property type="entry name" value="Nep1/2-like"/>
</dbReference>
<evidence type="ECO:0000256" key="1">
    <source>
        <dbReference type="ARBA" id="ARBA00005234"/>
    </source>
</evidence>
<dbReference type="SUPFAM" id="SSF54001">
    <property type="entry name" value="Cysteine proteinases"/>
    <property type="match status" value="1"/>
</dbReference>
<dbReference type="GeneID" id="20077892"/>
<dbReference type="OrthoDB" id="5065855at2759"/>
<protein>
    <recommendedName>
        <fullName evidence="5">Ubiquitin-like protease family profile domain-containing protein</fullName>
    </recommendedName>
</protein>
<keyword evidence="3" id="KW-0378">Hydrolase</keyword>
<dbReference type="GO" id="GO:0008234">
    <property type="term" value="F:cysteine-type peptidase activity"/>
    <property type="evidence" value="ECO:0007669"/>
    <property type="project" value="UniProtKB-KW"/>
</dbReference>
<accession>A0A024UPR2</accession>
<dbReference type="GO" id="GO:0006508">
    <property type="term" value="P:proteolysis"/>
    <property type="evidence" value="ECO:0007669"/>
    <property type="project" value="UniProtKB-KW"/>
</dbReference>
<name>A0A024UPR2_9STRA</name>
<evidence type="ECO:0000256" key="4">
    <source>
        <dbReference type="ARBA" id="ARBA00022807"/>
    </source>
</evidence>
<dbReference type="EMBL" id="KI913953">
    <property type="protein sequence ID" value="ETW08185.1"/>
    <property type="molecule type" value="Genomic_DNA"/>
</dbReference>
<organism evidence="6">
    <name type="scientific">Aphanomyces invadans</name>
    <dbReference type="NCBI Taxonomy" id="157072"/>
    <lineage>
        <taxon>Eukaryota</taxon>
        <taxon>Sar</taxon>
        <taxon>Stramenopiles</taxon>
        <taxon>Oomycota</taxon>
        <taxon>Saprolegniomycetes</taxon>
        <taxon>Saprolegniales</taxon>
        <taxon>Verrucalvaceae</taxon>
        <taxon>Aphanomyces</taxon>
    </lineage>
</organism>
<dbReference type="AlphaFoldDB" id="A0A024UPR2"/>
<evidence type="ECO:0000313" key="6">
    <source>
        <dbReference type="EMBL" id="ETW08185.1"/>
    </source>
</evidence>
<dbReference type="Pfam" id="PF02902">
    <property type="entry name" value="Peptidase_C48"/>
    <property type="match status" value="1"/>
</dbReference>
<dbReference type="eggNOG" id="KOG3246">
    <property type="taxonomic scope" value="Eukaryota"/>
</dbReference>
<reference evidence="6" key="1">
    <citation type="submission" date="2013-12" db="EMBL/GenBank/DDBJ databases">
        <title>The Genome Sequence of Aphanomyces invadans NJM9701.</title>
        <authorList>
            <consortium name="The Broad Institute Genomics Platform"/>
            <person name="Russ C."/>
            <person name="Tyler B."/>
            <person name="van West P."/>
            <person name="Dieguez-Uribeondo J."/>
            <person name="Young S.K."/>
            <person name="Zeng Q."/>
            <person name="Gargeya S."/>
            <person name="Fitzgerald M."/>
            <person name="Abouelleil A."/>
            <person name="Alvarado L."/>
            <person name="Chapman S.B."/>
            <person name="Gainer-Dewar J."/>
            <person name="Goldberg J."/>
            <person name="Griggs A."/>
            <person name="Gujja S."/>
            <person name="Hansen M."/>
            <person name="Howarth C."/>
            <person name="Imamovic A."/>
            <person name="Ireland A."/>
            <person name="Larimer J."/>
            <person name="McCowan C."/>
            <person name="Murphy C."/>
            <person name="Pearson M."/>
            <person name="Poon T.W."/>
            <person name="Priest M."/>
            <person name="Roberts A."/>
            <person name="Saif S."/>
            <person name="Shea T."/>
            <person name="Sykes S."/>
            <person name="Wortman J."/>
            <person name="Nusbaum C."/>
            <person name="Birren B."/>
        </authorList>
    </citation>
    <scope>NUCLEOTIDE SEQUENCE [LARGE SCALE GENOMIC DNA]</scope>
    <source>
        <strain evidence="6">NJM9701</strain>
    </source>
</reference>
<feature type="domain" description="Ubiquitin-like protease family profile" evidence="5">
    <location>
        <begin position="9"/>
        <end position="171"/>
    </location>
</feature>
<gene>
    <name evidence="6" type="ORF">H310_00842</name>
</gene>
<comment type="similarity">
    <text evidence="1">Belongs to the peptidase C48 family.</text>
</comment>
<dbReference type="Gene3D" id="3.40.395.10">
    <property type="entry name" value="Adenoviral Proteinase, Chain A"/>
    <property type="match status" value="1"/>
</dbReference>
<sequence length="209" mass="23256">MSAFRYHDAQLYARDLSLFTSNAWLNDAAINFYFTVVYHDLCGAPSDVLLMDPAVVSCMMLQCDEDEDLIDLTQGLQLKEKSLIVLPVNDRSSFDSQGSHWALLVYSSANGFEFYDSSADHNLHSAVEVAGVLGRALGLPTSTVYVRSVTCPQQRNAFDCGMYACLIAEWVCTTYCKAHLLSLDAFVTPQAIQSKRRSMPSLVDQLKMK</sequence>
<dbReference type="GO" id="GO:0019784">
    <property type="term" value="F:deNEDDylase activity"/>
    <property type="evidence" value="ECO:0007669"/>
    <property type="project" value="InterPro"/>
</dbReference>
<dbReference type="PROSITE" id="PS50600">
    <property type="entry name" value="ULP_PROTEASE"/>
    <property type="match status" value="1"/>
</dbReference>
<dbReference type="PANTHER" id="PTHR46468">
    <property type="entry name" value="SENTRIN-SPECIFIC PROTEASE 8"/>
    <property type="match status" value="1"/>
</dbReference>
<dbReference type="GO" id="GO:0000338">
    <property type="term" value="P:protein deneddylation"/>
    <property type="evidence" value="ECO:0007669"/>
    <property type="project" value="TreeGrafter"/>
</dbReference>
<dbReference type="PANTHER" id="PTHR46468:SF1">
    <property type="entry name" value="SENTRIN-SPECIFIC PROTEASE 8"/>
    <property type="match status" value="1"/>
</dbReference>
<dbReference type="VEuPathDB" id="FungiDB:H310_00842"/>
<proteinExistence type="inferred from homology"/>
<keyword evidence="2" id="KW-0645">Protease</keyword>
<keyword evidence="4" id="KW-0788">Thiol protease</keyword>
<dbReference type="InterPro" id="IPR038765">
    <property type="entry name" value="Papain-like_cys_pep_sf"/>
</dbReference>